<feature type="chain" id="PRO_5012100309" evidence="1">
    <location>
        <begin position="18"/>
        <end position="37"/>
    </location>
</feature>
<dbReference type="EMBL" id="LVKB01000689">
    <property type="protein sequence ID" value="ORD94318.1"/>
    <property type="molecule type" value="Genomic_DNA"/>
</dbReference>
<dbReference type="VEuPathDB" id="MicrosporidiaDB:HERIO_2745"/>
<sequence>MLIWLLILIYQLINLEHQKIFTITELGEQVGLIDQVL</sequence>
<proteinExistence type="predicted"/>
<keyword evidence="1" id="KW-0732">Signal</keyword>
<organism evidence="2 3">
    <name type="scientific">Hepatospora eriocheir</name>
    <dbReference type="NCBI Taxonomy" id="1081669"/>
    <lineage>
        <taxon>Eukaryota</taxon>
        <taxon>Fungi</taxon>
        <taxon>Fungi incertae sedis</taxon>
        <taxon>Microsporidia</taxon>
        <taxon>Hepatosporidae</taxon>
        <taxon>Hepatospora</taxon>
    </lineage>
</organism>
<dbReference type="AlphaFoldDB" id="A0A1X0Q5Z0"/>
<gene>
    <name evidence="2" type="ORF">HERIO_2745</name>
</gene>
<reference evidence="2 3" key="1">
    <citation type="journal article" date="2017" name="Environ. Microbiol.">
        <title>Decay of the glycolytic pathway and adaptation to intranuclear parasitism within Enterocytozoonidae microsporidia.</title>
        <authorList>
            <person name="Wiredu Boakye D."/>
            <person name="Jaroenlak P."/>
            <person name="Prachumwat A."/>
            <person name="Williams T.A."/>
            <person name="Bateman K.S."/>
            <person name="Itsathitphaisarn O."/>
            <person name="Sritunyalucksana K."/>
            <person name="Paszkiewicz K.H."/>
            <person name="Moore K.A."/>
            <person name="Stentiford G.D."/>
            <person name="Williams B.A."/>
        </authorList>
    </citation>
    <scope>NUCLEOTIDE SEQUENCE [LARGE SCALE GENOMIC DNA]</scope>
    <source>
        <strain evidence="2 3">GB1</strain>
    </source>
</reference>
<evidence type="ECO:0000313" key="2">
    <source>
        <dbReference type="EMBL" id="ORD94318.1"/>
    </source>
</evidence>
<feature type="signal peptide" evidence="1">
    <location>
        <begin position="1"/>
        <end position="17"/>
    </location>
</feature>
<accession>A0A1X0Q5Z0</accession>
<keyword evidence="3" id="KW-1185">Reference proteome</keyword>
<evidence type="ECO:0000256" key="1">
    <source>
        <dbReference type="SAM" id="SignalP"/>
    </source>
</evidence>
<comment type="caution">
    <text evidence="2">The sequence shown here is derived from an EMBL/GenBank/DDBJ whole genome shotgun (WGS) entry which is preliminary data.</text>
</comment>
<protein>
    <submittedName>
        <fullName evidence="2">Uncharacterized protein</fullName>
    </submittedName>
</protein>
<evidence type="ECO:0000313" key="3">
    <source>
        <dbReference type="Proteomes" id="UP000192356"/>
    </source>
</evidence>
<dbReference type="Proteomes" id="UP000192356">
    <property type="component" value="Unassembled WGS sequence"/>
</dbReference>
<name>A0A1X0Q5Z0_9MICR</name>